<organism evidence="2 3">
    <name type="scientific">Prevotella brunnea</name>
    <dbReference type="NCBI Taxonomy" id="2508867"/>
    <lineage>
        <taxon>Bacteria</taxon>
        <taxon>Pseudomonadati</taxon>
        <taxon>Bacteroidota</taxon>
        <taxon>Bacteroidia</taxon>
        <taxon>Bacteroidales</taxon>
        <taxon>Prevotellaceae</taxon>
        <taxon>Prevotella</taxon>
    </lineage>
</organism>
<comment type="caution">
    <text evidence="2">The sequence shown here is derived from an EMBL/GenBank/DDBJ whole genome shotgun (WGS) entry which is preliminary data.</text>
</comment>
<feature type="chain" id="PRO_5023096166" evidence="1">
    <location>
        <begin position="22"/>
        <end position="168"/>
    </location>
</feature>
<proteinExistence type="predicted"/>
<gene>
    <name evidence="2" type="ORF">ETF27_06035</name>
</gene>
<dbReference type="OrthoDB" id="996754at2"/>
<dbReference type="EMBL" id="SDIK01000042">
    <property type="protein sequence ID" value="TXJ62121.1"/>
    <property type="molecule type" value="Genomic_DNA"/>
</dbReference>
<accession>A0A5C8GJJ9</accession>
<dbReference type="Proteomes" id="UP000321612">
    <property type="component" value="Unassembled WGS sequence"/>
</dbReference>
<dbReference type="Pfam" id="PF14060">
    <property type="entry name" value="DUF4252"/>
    <property type="match status" value="1"/>
</dbReference>
<dbReference type="InterPro" id="IPR025348">
    <property type="entry name" value="DUF4252"/>
</dbReference>
<feature type="signal peptide" evidence="1">
    <location>
        <begin position="1"/>
        <end position="21"/>
    </location>
</feature>
<evidence type="ECO:0000313" key="2">
    <source>
        <dbReference type="EMBL" id="TXJ62121.1"/>
    </source>
</evidence>
<dbReference type="RefSeq" id="WP_147785588.1">
    <property type="nucleotide sequence ID" value="NZ_SDIK01000042.1"/>
</dbReference>
<sequence>MRRLFLSLILVFGVGIGTIDAQTNSVNVSDLFGEFKKCEHADYVHIPKLLIKLASVFAKDEDESDRKVMRAVSSVRILDLSDCSSDVKLSFADKLNRLKTSGYEKLIQQKSKDEQSLILTKMKKNCIRELVIVSSDGDDCTLLLIKGKIRPKDVHALINDKNSLFSKK</sequence>
<evidence type="ECO:0000256" key="1">
    <source>
        <dbReference type="SAM" id="SignalP"/>
    </source>
</evidence>
<protein>
    <submittedName>
        <fullName evidence="2">DUF4252 domain-containing protein</fullName>
    </submittedName>
</protein>
<dbReference type="AlphaFoldDB" id="A0A5C8GJJ9"/>
<keyword evidence="3" id="KW-1185">Reference proteome</keyword>
<evidence type="ECO:0000313" key="3">
    <source>
        <dbReference type="Proteomes" id="UP000321612"/>
    </source>
</evidence>
<reference evidence="3" key="1">
    <citation type="submission" date="2019-05" db="EMBL/GenBank/DDBJ databases">
        <title>Prevotella brunnea sp. nov., isolated from a wound of a patient.</title>
        <authorList>
            <person name="Buhl M."/>
        </authorList>
    </citation>
    <scope>NUCLEOTIDE SEQUENCE [LARGE SCALE GENOMIC DNA]</scope>
    <source>
        <strain evidence="3">A2672</strain>
    </source>
</reference>
<name>A0A5C8GJJ9_9BACT</name>
<keyword evidence="1" id="KW-0732">Signal</keyword>